<dbReference type="AlphaFoldDB" id="A0A0G4FVP2"/>
<gene>
    <name evidence="2" type="ORF">Vbra_9452</name>
</gene>
<proteinExistence type="predicted"/>
<feature type="region of interest" description="Disordered" evidence="1">
    <location>
        <begin position="371"/>
        <end position="390"/>
    </location>
</feature>
<keyword evidence="3" id="KW-1185">Reference proteome</keyword>
<evidence type="ECO:0000313" key="3">
    <source>
        <dbReference type="Proteomes" id="UP000041254"/>
    </source>
</evidence>
<accession>A0A0G4FVP2</accession>
<evidence type="ECO:0000256" key="1">
    <source>
        <dbReference type="SAM" id="MobiDB-lite"/>
    </source>
</evidence>
<organism evidence="2 3">
    <name type="scientific">Vitrella brassicaformis (strain CCMP3155)</name>
    <dbReference type="NCBI Taxonomy" id="1169540"/>
    <lineage>
        <taxon>Eukaryota</taxon>
        <taxon>Sar</taxon>
        <taxon>Alveolata</taxon>
        <taxon>Colpodellida</taxon>
        <taxon>Vitrellaceae</taxon>
        <taxon>Vitrella</taxon>
    </lineage>
</organism>
<reference evidence="2 3" key="1">
    <citation type="submission" date="2014-11" db="EMBL/GenBank/DDBJ databases">
        <authorList>
            <person name="Zhu J."/>
            <person name="Qi W."/>
            <person name="Song R."/>
        </authorList>
    </citation>
    <scope>NUCLEOTIDE SEQUENCE [LARGE SCALE GENOMIC DNA]</scope>
</reference>
<name>A0A0G4FVP2_VITBC</name>
<dbReference type="VEuPathDB" id="CryptoDB:Vbra_9452"/>
<dbReference type="PhylomeDB" id="A0A0G4FVP2"/>
<feature type="region of interest" description="Disordered" evidence="1">
    <location>
        <begin position="304"/>
        <end position="349"/>
    </location>
</feature>
<sequence>MQIETALASASSSAQDKSNLETLMEGAMPAAEVYVKFVDFMETVNPSASRIQEFVEVYKLNIEKQTAAAYHAIRSHSATVFDERTFNRLWIGLSTGEQLVFHSDAFVVDFKNEIFHADWDPLSAAYHRTIKDSISLFKSQHHITSKTQLTLASEYLAQVSSRYPGLIPSKQRSNRFAAFTPLPNEWIEKEFKSILIKHPDLQKAIHIGQPGSNMPVEHMGDLTSILGSHVYSITLDAHKSINSYGELLLRKPTDPIRVAFEEKHARRFLHVLSSISVGMQKGLFNNNIKKRMVNLMKSTIEKLESGANKGKGEGKDCKDGGNKTTDTKQAQRETAPHSLQTVLPPPMPSHFPPGPFRGRGGFRARGYSCSRPYDGGRGRGATPLTTSTAFPSATSSLHRLTKLINTPSPRQGPSHVTC</sequence>
<dbReference type="EMBL" id="CDMY01000509">
    <property type="protein sequence ID" value="CEM18794.1"/>
    <property type="molecule type" value="Genomic_DNA"/>
</dbReference>
<dbReference type="Proteomes" id="UP000041254">
    <property type="component" value="Unassembled WGS sequence"/>
</dbReference>
<feature type="compositionally biased region" description="Low complexity" evidence="1">
    <location>
        <begin position="381"/>
        <end position="390"/>
    </location>
</feature>
<protein>
    <submittedName>
        <fullName evidence="2">Uncharacterized protein</fullName>
    </submittedName>
</protein>
<dbReference type="InParanoid" id="A0A0G4FVP2"/>
<feature type="compositionally biased region" description="Basic and acidic residues" evidence="1">
    <location>
        <begin position="304"/>
        <end position="335"/>
    </location>
</feature>
<evidence type="ECO:0000313" key="2">
    <source>
        <dbReference type="EMBL" id="CEM18794.1"/>
    </source>
</evidence>